<dbReference type="InterPro" id="IPR016624">
    <property type="entry name" value="UCP014753"/>
</dbReference>
<dbReference type="Proteomes" id="UP001470230">
    <property type="component" value="Unassembled WGS sequence"/>
</dbReference>
<dbReference type="PANTHER" id="PTHR35339">
    <property type="entry name" value="LINALOOL DEHYDRATASE_ISOMERASE DOMAIN-CONTAINING PROTEIN"/>
    <property type="match status" value="1"/>
</dbReference>
<evidence type="ECO:0000259" key="2">
    <source>
        <dbReference type="Pfam" id="PF10022"/>
    </source>
</evidence>
<keyword evidence="1" id="KW-0472">Membrane</keyword>
<sequence length="433" mass="49886">MHYCSYSFHQLSPMNQKNFVVYFLIVLFFTFIFYYYAINSFSFPSLKYNSGDNENLLHTVDERLLWVTSLERIVTPVLMNMAEGKLQSLLSNIRKEGSSTACFEAIARTLDGIAPWLELPDDGSPESKIRERLLKLAHCALEQGVDSSSSDSVINLKGKQPLVEYAYLCQAFLRSPKRLWGGLKPEIKSKWISSMKLSRPIKPFNNNWLLFAGEVEAFLLNETGEYNSKRLRIGPETFMDSWFVGEGAYKDGPEYHFDYYNSYVIHPMLLDILTVQARRENSTDNLNKLKIEKNRGLLYARFLERLIAPDGSYPIFGRSICCRMGVFHQLADVALRREKLDNVSPGQIRSALTAVIRRQVIDRNFRNDGFLKMGFNGEQPEVCEGYFNYGSLYHTTLIFLPLGLPPDDTFWTEPTKQWTSKKAWDGQPFINDH</sequence>
<proteinExistence type="predicted"/>
<dbReference type="PANTHER" id="PTHR35339:SF3">
    <property type="entry name" value="DUF2264 DOMAIN-CONTAINING PROTEIN"/>
    <property type="match status" value="1"/>
</dbReference>
<evidence type="ECO:0000313" key="4">
    <source>
        <dbReference type="Proteomes" id="UP001470230"/>
    </source>
</evidence>
<organism evidence="3 4">
    <name type="scientific">Tritrichomonas musculus</name>
    <dbReference type="NCBI Taxonomy" id="1915356"/>
    <lineage>
        <taxon>Eukaryota</taxon>
        <taxon>Metamonada</taxon>
        <taxon>Parabasalia</taxon>
        <taxon>Tritrichomonadida</taxon>
        <taxon>Tritrichomonadidae</taxon>
        <taxon>Tritrichomonas</taxon>
    </lineage>
</organism>
<feature type="domain" description="DUF2264" evidence="2">
    <location>
        <begin position="63"/>
        <end position="418"/>
    </location>
</feature>
<protein>
    <recommendedName>
        <fullName evidence="2">DUF2264 domain-containing protein</fullName>
    </recommendedName>
</protein>
<gene>
    <name evidence="3" type="ORF">M9Y10_041665</name>
</gene>
<dbReference type="InterPro" id="IPR049349">
    <property type="entry name" value="DUF2264_N"/>
</dbReference>
<feature type="transmembrane region" description="Helical" evidence="1">
    <location>
        <begin position="19"/>
        <end position="37"/>
    </location>
</feature>
<dbReference type="Pfam" id="PF10022">
    <property type="entry name" value="DUF2264"/>
    <property type="match status" value="1"/>
</dbReference>
<name>A0ABR2K826_9EUKA</name>
<reference evidence="3 4" key="1">
    <citation type="submission" date="2024-04" db="EMBL/GenBank/DDBJ databases">
        <title>Tritrichomonas musculus Genome.</title>
        <authorList>
            <person name="Alves-Ferreira E."/>
            <person name="Grigg M."/>
            <person name="Lorenzi H."/>
            <person name="Galac M."/>
        </authorList>
    </citation>
    <scope>NUCLEOTIDE SEQUENCE [LARGE SCALE GENOMIC DNA]</scope>
    <source>
        <strain evidence="3 4">EAF2021</strain>
    </source>
</reference>
<keyword evidence="1" id="KW-0812">Transmembrane</keyword>
<evidence type="ECO:0000256" key="1">
    <source>
        <dbReference type="SAM" id="Phobius"/>
    </source>
</evidence>
<accession>A0ABR2K826</accession>
<dbReference type="EMBL" id="JAPFFF010000007">
    <property type="protein sequence ID" value="KAK8886205.1"/>
    <property type="molecule type" value="Genomic_DNA"/>
</dbReference>
<keyword evidence="1" id="KW-1133">Transmembrane helix</keyword>
<evidence type="ECO:0000313" key="3">
    <source>
        <dbReference type="EMBL" id="KAK8886205.1"/>
    </source>
</evidence>
<dbReference type="PIRSF" id="PIRSF014753">
    <property type="entry name" value="UCP014753"/>
    <property type="match status" value="1"/>
</dbReference>
<keyword evidence="4" id="KW-1185">Reference proteome</keyword>
<comment type="caution">
    <text evidence="3">The sequence shown here is derived from an EMBL/GenBank/DDBJ whole genome shotgun (WGS) entry which is preliminary data.</text>
</comment>